<dbReference type="InterPro" id="IPR027417">
    <property type="entry name" value="P-loop_NTPase"/>
</dbReference>
<dbReference type="Gene3D" id="3.40.50.300">
    <property type="entry name" value="P-loop containing nucleotide triphosphate hydrolases"/>
    <property type="match status" value="1"/>
</dbReference>
<dbReference type="EMBL" id="JAGPUO010000006">
    <property type="protein sequence ID" value="KAG5661764.1"/>
    <property type="molecule type" value="Genomic_DNA"/>
</dbReference>
<sequence length="1088" mass="123518">MATGLEAIGTASAVIQLISFAATVVSLSFKVYDGRPTPENELEEYATKMSDAANRVQTRAKQVSQVSVEEKRLFQVAQECVAAAEGLKKEAQSITTGYQKGKALKAIRAAFRARNSKKKMQELNLSLERCKRIMETELLQKICNKNDAVQEQQGQRFQNLDSDIQNLIIQIASGSIKIEGLIIQESKATRDMINTSLTSEFKALDVRMVTEAQRQRLLKSLKSEEIRQRYNSVTSPLGAYFERVFTSYERVCSRHPKHKAWSDINEASHICDSEQLLEEEVDRIDRSWDTFCSWLRSNVDIFWVQGKPGSGKSTLMKFIINNDNTKSLLQSWNQDIRVLSHFFWKIGNEPQNSIKGLLCSLLYDILSNDTEAVELVLLQFAFTQCKDYYKEWSTEEAEEVLFSLLYTSSRSACIFIDGLDKISDKDGFRALMLIVERLWSCPKVKVCASSRPEAELVSRFKAMKVSSLQLEDLTRPEMAVYIHNELDRFPGQISASIIKDFKFMLLQKAQGVFLWLVLATESLTRGIENGDDEKILVDRLKELPGELEALYEAMWLRLGGNNRVYRQTAAKYFNCVVYGGWDHGITFRSARSTWHSKHTPTLAHLSLVTKARSQIYFPPRPGREDLKWLSTLCDTTADDVKTRCAGMLRIGSPSIRQYESRKDIDVAPEMLPLTRPVEFIHRTAHDFLVDTESGQAILNYRTDARALLNLHTDLAKSWIYLVCLYSHSIAGFVQNFSWVMKHFVRLESEGASQCTVLNLLCAIQDLYAIGTIHLNITTKRFSVPLKVFFGTHFTSFEDTLLSHCVRPDTADVLNASLQGIAVLDGYLLDRGPPVNLIKKMVGLGGDPHAIGTPPIVQEVSEKGLYIARQTTAFELFLHAAVARFGRMNKPQIDNESLDTIIHMAQTCHGWHRKRLITYGQGVNNMLTMNPFWTELLHLNHRMPDECKRVVFEVDMRFLLVALMHILQDCGLSTYVDKLREIVDSFPSVHVRIRHITATGREDKEEAFCYRILVQKPFQEFIDGLCSAQKAKMTSIDEVVSLMDNFGGSDDISSSSDSRLNSFEGSFIRVSFAEQLNYLVGEGFLLRTN</sequence>
<evidence type="ECO:0000313" key="3">
    <source>
        <dbReference type="EMBL" id="KAG5661764.1"/>
    </source>
</evidence>
<dbReference type="InterPro" id="IPR056884">
    <property type="entry name" value="NPHP3-like_N"/>
</dbReference>
<dbReference type="Pfam" id="PF25053">
    <property type="entry name" value="DUF7791"/>
    <property type="match status" value="1"/>
</dbReference>
<organism evidence="3 4">
    <name type="scientific">Fusarium avenaceum</name>
    <dbReference type="NCBI Taxonomy" id="40199"/>
    <lineage>
        <taxon>Eukaryota</taxon>
        <taxon>Fungi</taxon>
        <taxon>Dikarya</taxon>
        <taxon>Ascomycota</taxon>
        <taxon>Pezizomycotina</taxon>
        <taxon>Sordariomycetes</taxon>
        <taxon>Hypocreomycetidae</taxon>
        <taxon>Hypocreales</taxon>
        <taxon>Nectriaceae</taxon>
        <taxon>Fusarium</taxon>
        <taxon>Fusarium tricinctum species complex</taxon>
    </lineage>
</organism>
<keyword evidence="1" id="KW-0677">Repeat</keyword>
<dbReference type="PANTHER" id="PTHR10039:SF5">
    <property type="entry name" value="NACHT DOMAIN-CONTAINING PROTEIN"/>
    <property type="match status" value="1"/>
</dbReference>
<dbReference type="PROSITE" id="PS50837">
    <property type="entry name" value="NACHT"/>
    <property type="match status" value="1"/>
</dbReference>
<dbReference type="Proteomes" id="UP000782241">
    <property type="component" value="Unassembled WGS sequence"/>
</dbReference>
<comment type="caution">
    <text evidence="3">The sequence shown here is derived from an EMBL/GenBank/DDBJ whole genome shotgun (WGS) entry which is preliminary data.</text>
</comment>
<reference evidence="3" key="1">
    <citation type="submission" date="2021-04" db="EMBL/GenBank/DDBJ databases">
        <title>Draft genome of Fusarium avenaceum strain F156N33, isolated from an atmospheric sample in Virginia.</title>
        <authorList>
            <person name="Yang S."/>
            <person name="Vinatzer B.A."/>
            <person name="Coleman J."/>
        </authorList>
    </citation>
    <scope>NUCLEOTIDE SEQUENCE</scope>
    <source>
        <strain evidence="3">F156N33</strain>
    </source>
</reference>
<dbReference type="InterPro" id="IPR007111">
    <property type="entry name" value="NACHT_NTPase"/>
</dbReference>
<name>A0A9P7H3U3_9HYPO</name>
<dbReference type="PANTHER" id="PTHR10039">
    <property type="entry name" value="AMELOGENIN"/>
    <property type="match status" value="1"/>
</dbReference>
<accession>A0A9P7H3U3</accession>
<evidence type="ECO:0000259" key="2">
    <source>
        <dbReference type="PROSITE" id="PS50837"/>
    </source>
</evidence>
<dbReference type="Pfam" id="PF24883">
    <property type="entry name" value="NPHP3_N"/>
    <property type="match status" value="1"/>
</dbReference>
<dbReference type="AlphaFoldDB" id="A0A9P7H3U3"/>
<dbReference type="InterPro" id="IPR056693">
    <property type="entry name" value="DUF7791"/>
</dbReference>
<proteinExistence type="predicted"/>
<evidence type="ECO:0000313" key="4">
    <source>
        <dbReference type="Proteomes" id="UP000782241"/>
    </source>
</evidence>
<feature type="domain" description="NACHT" evidence="2">
    <location>
        <begin position="300"/>
        <end position="456"/>
    </location>
</feature>
<protein>
    <recommendedName>
        <fullName evidence="2">NACHT domain-containing protein</fullName>
    </recommendedName>
</protein>
<keyword evidence="4" id="KW-1185">Reference proteome</keyword>
<gene>
    <name evidence="3" type="ORF">KAF25_004003</name>
</gene>
<evidence type="ECO:0000256" key="1">
    <source>
        <dbReference type="ARBA" id="ARBA00022737"/>
    </source>
</evidence>
<dbReference type="SUPFAM" id="SSF52540">
    <property type="entry name" value="P-loop containing nucleoside triphosphate hydrolases"/>
    <property type="match status" value="1"/>
</dbReference>